<gene>
    <name evidence="8" type="primary">thiH</name>
    <name evidence="8" type="ORF">ABUE30_14650</name>
</gene>
<dbReference type="Pfam" id="PF06968">
    <property type="entry name" value="BATS"/>
    <property type="match status" value="1"/>
</dbReference>
<dbReference type="Gene3D" id="3.20.20.70">
    <property type="entry name" value="Aldolase class I"/>
    <property type="match status" value="1"/>
</dbReference>
<evidence type="ECO:0000256" key="5">
    <source>
        <dbReference type="ARBA" id="ARBA00023004"/>
    </source>
</evidence>
<protein>
    <submittedName>
        <fullName evidence="8">2-iminoacetate synthase ThiH</fullName>
    </submittedName>
</protein>
<evidence type="ECO:0000256" key="1">
    <source>
        <dbReference type="ARBA" id="ARBA00001966"/>
    </source>
</evidence>
<comment type="caution">
    <text evidence="8">The sequence shown here is derived from an EMBL/GenBank/DDBJ whole genome shotgun (WGS) entry which is preliminary data.</text>
</comment>
<dbReference type="NCBIfam" id="TIGR02351">
    <property type="entry name" value="thiH"/>
    <property type="match status" value="1"/>
</dbReference>
<sequence length="380" mass="43710">MSFSHYLNRWDWDDQYLQSASVSDTQVLAAIDKAKRQHPLDLGDFKTLISPQATRHVRELAQLSHQLTVQRFGRTMQLYIPLYLSNQCSNICLYCGFSMENEIRRMTLTREQLEAELDAIAQMGFEHILLVTGEAKRRVGMDYFRWALPLIKQRFANVSIEVQPLDEDEYHELVALGLDGMLCYQETYHKARYQQVHLRGNKCHFEYRLDTADRAASAGVDKIGLGALIGLDDWRTDLFFVAAHLDYLRRRYWRSQFSISFPRLRPCTGGLAPKSQMSDKELVQAIAVFRLFHPDLELSISTREAPLFREQLMPLGITAMSAFSSTQPGGYSKATDTALEQFAINDGRRPEEVEAAIRRIGYQPVWKNWDQSLSAMGLVR</sequence>
<dbReference type="InterPro" id="IPR013785">
    <property type="entry name" value="Aldolase_TIM"/>
</dbReference>
<dbReference type="PANTHER" id="PTHR43583">
    <property type="entry name" value="2-IMINOACETATE SYNTHASE"/>
    <property type="match status" value="1"/>
</dbReference>
<accession>A0ABW9G9F1</accession>
<keyword evidence="5" id="KW-0408">Iron</keyword>
<dbReference type="InterPro" id="IPR010722">
    <property type="entry name" value="BATS_dom"/>
</dbReference>
<keyword evidence="3" id="KW-0949">S-adenosyl-L-methionine</keyword>
<dbReference type="SFLD" id="SFLDG01081">
    <property type="entry name" value="cleavage_of_the_Ca-Cb_bond_in"/>
    <property type="match status" value="1"/>
</dbReference>
<dbReference type="Proteomes" id="UP001629953">
    <property type="component" value="Unassembled WGS sequence"/>
</dbReference>
<keyword evidence="6" id="KW-0411">Iron-sulfur</keyword>
<evidence type="ECO:0000313" key="8">
    <source>
        <dbReference type="EMBL" id="MFM2486286.1"/>
    </source>
</evidence>
<dbReference type="SFLD" id="SFLDG01060">
    <property type="entry name" value="BATS_domain_containing"/>
    <property type="match status" value="1"/>
</dbReference>
<dbReference type="EMBL" id="JBEQCT010000007">
    <property type="protein sequence ID" value="MFM2486286.1"/>
    <property type="molecule type" value="Genomic_DNA"/>
</dbReference>
<evidence type="ECO:0000256" key="4">
    <source>
        <dbReference type="ARBA" id="ARBA00022723"/>
    </source>
</evidence>
<keyword evidence="9" id="KW-1185">Reference proteome</keyword>
<dbReference type="SMART" id="SM00876">
    <property type="entry name" value="BATS"/>
    <property type="match status" value="1"/>
</dbReference>
<keyword evidence="4" id="KW-0479">Metal-binding</keyword>
<dbReference type="SFLD" id="SFLDF00301">
    <property type="entry name" value="2-iminoacetate_synthase_(ThiH)"/>
    <property type="match status" value="1"/>
</dbReference>
<keyword evidence="2" id="KW-0004">4Fe-4S</keyword>
<name>A0ABW9G9F1_9GAMM</name>
<proteinExistence type="predicted"/>
<evidence type="ECO:0000259" key="7">
    <source>
        <dbReference type="PROSITE" id="PS51918"/>
    </source>
</evidence>
<dbReference type="SUPFAM" id="SSF102114">
    <property type="entry name" value="Radical SAM enzymes"/>
    <property type="match status" value="1"/>
</dbReference>
<dbReference type="InterPro" id="IPR058240">
    <property type="entry name" value="rSAM_sf"/>
</dbReference>
<dbReference type="Pfam" id="PF04055">
    <property type="entry name" value="Radical_SAM"/>
    <property type="match status" value="1"/>
</dbReference>
<evidence type="ECO:0000256" key="2">
    <source>
        <dbReference type="ARBA" id="ARBA00022485"/>
    </source>
</evidence>
<dbReference type="CDD" id="cd01335">
    <property type="entry name" value="Radical_SAM"/>
    <property type="match status" value="1"/>
</dbReference>
<dbReference type="InterPro" id="IPR007197">
    <property type="entry name" value="rSAM"/>
</dbReference>
<dbReference type="SFLD" id="SFLDS00029">
    <property type="entry name" value="Radical_SAM"/>
    <property type="match status" value="1"/>
</dbReference>
<evidence type="ECO:0000256" key="6">
    <source>
        <dbReference type="ARBA" id="ARBA00023014"/>
    </source>
</evidence>
<comment type="cofactor">
    <cofactor evidence="1">
        <name>[4Fe-4S] cluster</name>
        <dbReference type="ChEBI" id="CHEBI:49883"/>
    </cofactor>
</comment>
<dbReference type="RefSeq" id="WP_408624570.1">
    <property type="nucleotide sequence ID" value="NZ_JBEQCT010000007.1"/>
</dbReference>
<dbReference type="InterPro" id="IPR034428">
    <property type="entry name" value="ThiH/NoCL/HydG-like"/>
</dbReference>
<feature type="domain" description="Radical SAM core" evidence="7">
    <location>
        <begin position="74"/>
        <end position="303"/>
    </location>
</feature>
<dbReference type="PANTHER" id="PTHR43583:SF1">
    <property type="entry name" value="2-IMINOACETATE SYNTHASE"/>
    <property type="match status" value="1"/>
</dbReference>
<evidence type="ECO:0000313" key="9">
    <source>
        <dbReference type="Proteomes" id="UP001629953"/>
    </source>
</evidence>
<dbReference type="PROSITE" id="PS51918">
    <property type="entry name" value="RADICAL_SAM"/>
    <property type="match status" value="1"/>
</dbReference>
<dbReference type="InterPro" id="IPR012726">
    <property type="entry name" value="ThiH"/>
</dbReference>
<evidence type="ECO:0000256" key="3">
    <source>
        <dbReference type="ARBA" id="ARBA00022691"/>
    </source>
</evidence>
<organism evidence="8 9">
    <name type="scientific">Celerinatantimonas yamalensis</name>
    <dbReference type="NCBI Taxonomy" id="559956"/>
    <lineage>
        <taxon>Bacteria</taxon>
        <taxon>Pseudomonadati</taxon>
        <taxon>Pseudomonadota</taxon>
        <taxon>Gammaproteobacteria</taxon>
        <taxon>Celerinatantimonadaceae</taxon>
        <taxon>Celerinatantimonas</taxon>
    </lineage>
</organism>
<reference evidence="8 9" key="1">
    <citation type="journal article" date="2013" name="Int. J. Syst. Evol. Microbiol.">
        <title>Celerinatantimonas yamalensis sp. nov., a cold-adapted diazotrophic bacterium from a cold permafrost brine.</title>
        <authorList>
            <person name="Shcherbakova V."/>
            <person name="Chuvilskaya N."/>
            <person name="Rivkina E."/>
            <person name="Demidov N."/>
            <person name="Uchaeva V."/>
            <person name="Suetin S."/>
            <person name="Suzina N."/>
            <person name="Gilichinsky D."/>
        </authorList>
    </citation>
    <scope>NUCLEOTIDE SEQUENCE [LARGE SCALE GENOMIC DNA]</scope>
    <source>
        <strain evidence="8 9">C7</strain>
    </source>
</reference>